<dbReference type="Gene3D" id="3.30.460.20">
    <property type="entry name" value="CorA soluble domain-like"/>
    <property type="match status" value="1"/>
</dbReference>
<keyword evidence="9" id="KW-1185">Reference proteome</keyword>
<organism evidence="8 9">
    <name type="scientific">Acaromyces ingoldii</name>
    <dbReference type="NCBI Taxonomy" id="215250"/>
    <lineage>
        <taxon>Eukaryota</taxon>
        <taxon>Fungi</taxon>
        <taxon>Dikarya</taxon>
        <taxon>Basidiomycota</taxon>
        <taxon>Ustilaginomycotina</taxon>
        <taxon>Exobasidiomycetes</taxon>
        <taxon>Exobasidiales</taxon>
        <taxon>Cryptobasidiaceae</taxon>
        <taxon>Acaromyces</taxon>
    </lineage>
</organism>
<dbReference type="InterPro" id="IPR045861">
    <property type="entry name" value="CorA_cytoplasmic_dom"/>
</dbReference>
<feature type="transmembrane region" description="Helical" evidence="7">
    <location>
        <begin position="590"/>
        <end position="611"/>
    </location>
</feature>
<dbReference type="OrthoDB" id="3364747at2759"/>
<evidence type="ECO:0008006" key="10">
    <source>
        <dbReference type="Google" id="ProtNLM"/>
    </source>
</evidence>
<dbReference type="Proteomes" id="UP000245768">
    <property type="component" value="Unassembled WGS sequence"/>
</dbReference>
<feature type="region of interest" description="Disordered" evidence="6">
    <location>
        <begin position="1"/>
        <end position="115"/>
    </location>
</feature>
<dbReference type="PANTHER" id="PTHR21535">
    <property type="entry name" value="MAGNESIUM AND COBALT TRANSPORT PROTEIN/MITOCHONDRIAL IMPORT INNER MEMBRANE TRANSLOCASE SUBUNIT TIM8"/>
    <property type="match status" value="1"/>
</dbReference>
<evidence type="ECO:0000256" key="7">
    <source>
        <dbReference type="SAM" id="Phobius"/>
    </source>
</evidence>
<name>A0A316YLV2_9BASI</name>
<accession>A0A316YLV2</accession>
<dbReference type="AlphaFoldDB" id="A0A316YLV2"/>
<evidence type="ECO:0000256" key="4">
    <source>
        <dbReference type="ARBA" id="ARBA00022989"/>
    </source>
</evidence>
<sequence>MSNNMTEATAVAQPVPQAGSGDAGVGSHLNGGVGGDNGGGVGTNEPHAPSAPISGKEAKTYTKLLEREGKNDDKELSSALKSAASEEKAMRKAQKAEAQSIKRHQKAVKEEHKASKALIRAKEAQEKAAAALQKAKEEMDIKKNHTSSVTKSYDNVKAKIDEHRNAKIANDKDRARRQASMGHTHDSKWLRVQVSSTHQSTQAMSTSLRLLCRGQASPRGWRSPPPLSTRLLRVGGAPRRALQTAGAAAGAAGVGDDARVALYSMGQRAFTRAGSLQALTSGRPLDQLLADQSSPAWWLSIRQPTETETKALGAALSVHPLTTEDILAGETREKLDIFDNYSFISYRAFDPNPSSATYLVAANMYLLVFARGIVSLHASPARGPVGVERRLERIKKAVSPQWFAYALIDDVTDAFVPALGPIQTRIETLDSDAHSLSSAEAAAIEAPLLRDMGGARRDVVRARRLLGQKADVVKALAKRHGARSAQAQDSAHASEVALHLSDIEDHLVTAAQDIAHMEVPIFLPSPWETLAHVESNCLAAMNTQMARASQESNEAISKLTVLSTVLLPLNVITGLWGMNVVVPGQGAEGLHWFGGLAALMAVVASSGYWWATRFMRRRRRA</sequence>
<dbReference type="GO" id="GO:0010961">
    <property type="term" value="P:intracellular magnesium ion homeostasis"/>
    <property type="evidence" value="ECO:0007669"/>
    <property type="project" value="TreeGrafter"/>
</dbReference>
<evidence type="ECO:0000256" key="2">
    <source>
        <dbReference type="ARBA" id="ARBA00009765"/>
    </source>
</evidence>
<feature type="compositionally biased region" description="Basic and acidic residues" evidence="6">
    <location>
        <begin position="56"/>
        <end position="76"/>
    </location>
</feature>
<dbReference type="SUPFAM" id="SSF143865">
    <property type="entry name" value="CorA soluble domain-like"/>
    <property type="match status" value="1"/>
</dbReference>
<evidence type="ECO:0000256" key="3">
    <source>
        <dbReference type="ARBA" id="ARBA00022692"/>
    </source>
</evidence>
<comment type="similarity">
    <text evidence="2">Belongs to the CorA metal ion transporter (MIT) (TC 1.A.35) family.</text>
</comment>
<dbReference type="RefSeq" id="XP_025376982.1">
    <property type="nucleotide sequence ID" value="XM_025523517.1"/>
</dbReference>
<dbReference type="InterPro" id="IPR045863">
    <property type="entry name" value="CorA_TM1_TM2"/>
</dbReference>
<evidence type="ECO:0000256" key="1">
    <source>
        <dbReference type="ARBA" id="ARBA00004141"/>
    </source>
</evidence>
<feature type="compositionally biased region" description="Gly residues" evidence="6">
    <location>
        <begin position="21"/>
        <end position="42"/>
    </location>
</feature>
<dbReference type="CDD" id="cd12829">
    <property type="entry name" value="Alr1p-like"/>
    <property type="match status" value="1"/>
</dbReference>
<dbReference type="Pfam" id="PF01544">
    <property type="entry name" value="CorA"/>
    <property type="match status" value="2"/>
</dbReference>
<comment type="subcellular location">
    <subcellularLocation>
        <location evidence="1">Membrane</location>
        <topology evidence="1">Multi-pass membrane protein</topology>
    </subcellularLocation>
</comment>
<evidence type="ECO:0000313" key="8">
    <source>
        <dbReference type="EMBL" id="PWN89784.1"/>
    </source>
</evidence>
<dbReference type="GO" id="GO:0015095">
    <property type="term" value="F:magnesium ion transmembrane transporter activity"/>
    <property type="evidence" value="ECO:0007669"/>
    <property type="project" value="InterPro"/>
</dbReference>
<dbReference type="SUPFAM" id="SSF144083">
    <property type="entry name" value="Magnesium transport protein CorA, transmembrane region"/>
    <property type="match status" value="1"/>
</dbReference>
<dbReference type="EMBL" id="KZ819636">
    <property type="protein sequence ID" value="PWN89784.1"/>
    <property type="molecule type" value="Genomic_DNA"/>
</dbReference>
<dbReference type="InParanoid" id="A0A316YLV2"/>
<evidence type="ECO:0000256" key="5">
    <source>
        <dbReference type="ARBA" id="ARBA00023136"/>
    </source>
</evidence>
<keyword evidence="3 7" id="KW-0812">Transmembrane</keyword>
<evidence type="ECO:0000256" key="6">
    <source>
        <dbReference type="SAM" id="MobiDB-lite"/>
    </source>
</evidence>
<dbReference type="GeneID" id="37045433"/>
<dbReference type="PANTHER" id="PTHR21535:SF90">
    <property type="entry name" value="CORA METAL ION TRANSPORTER"/>
    <property type="match status" value="1"/>
</dbReference>
<gene>
    <name evidence="8" type="ORF">FA10DRAFT_279107</name>
</gene>
<dbReference type="Gene3D" id="1.20.58.340">
    <property type="entry name" value="Magnesium transport protein CorA, transmembrane region"/>
    <property type="match status" value="2"/>
</dbReference>
<keyword evidence="4 7" id="KW-1133">Transmembrane helix</keyword>
<dbReference type="InterPro" id="IPR044089">
    <property type="entry name" value="Alr1-like"/>
</dbReference>
<dbReference type="InterPro" id="IPR002523">
    <property type="entry name" value="MgTranspt_CorA/ZnTranspt_ZntB"/>
</dbReference>
<reference evidence="8 9" key="1">
    <citation type="journal article" date="2018" name="Mol. Biol. Evol.">
        <title>Broad Genomic Sampling Reveals a Smut Pathogenic Ancestry of the Fungal Clade Ustilaginomycotina.</title>
        <authorList>
            <person name="Kijpornyongpan T."/>
            <person name="Mondo S.J."/>
            <person name="Barry K."/>
            <person name="Sandor L."/>
            <person name="Lee J."/>
            <person name="Lipzen A."/>
            <person name="Pangilinan J."/>
            <person name="LaButti K."/>
            <person name="Hainaut M."/>
            <person name="Henrissat B."/>
            <person name="Grigoriev I.V."/>
            <person name="Spatafora J.W."/>
            <person name="Aime M.C."/>
        </authorList>
    </citation>
    <scope>NUCLEOTIDE SEQUENCE [LARGE SCALE GENOMIC DNA]</scope>
    <source>
        <strain evidence="8 9">MCA 4198</strain>
    </source>
</reference>
<dbReference type="GO" id="GO:0016020">
    <property type="term" value="C:membrane"/>
    <property type="evidence" value="ECO:0007669"/>
    <property type="project" value="UniProtKB-SubCell"/>
</dbReference>
<proteinExistence type="inferred from homology"/>
<protein>
    <recommendedName>
        <fullName evidence="10">Cora-domain-containing protein</fullName>
    </recommendedName>
</protein>
<dbReference type="STRING" id="215250.A0A316YLV2"/>
<evidence type="ECO:0000313" key="9">
    <source>
        <dbReference type="Proteomes" id="UP000245768"/>
    </source>
</evidence>
<keyword evidence="5 7" id="KW-0472">Membrane</keyword>